<sequence length="558" mass="64204">MTLTNIEKHHLLPRGMYFQKKSYEDVPLLSFEEARSSLPQPIYEQRPDYLECYWKAWEIAYRNLHVPTNESGFVSNFIDAAFNQDVFLWDTVFITMFCNLANPYIPGIRSLDNFYCKQFEDGEIPREMVRETGKDFLPWVNYDRLPLHSYFHNHYGHRRLFQTARPAFEEMFQPKLGRTVEVPPYLTLDNLNHPIMAWAELESYKHTGDAARLELVYEPNLRYYDALQYHLQNHYGLYVTDWASMDNNPRNKYLGSGVDISCEMVLLARNLIDIAKVLIDRCQSRGDKEKAAHYASQINRLDEEASQLTDTINRMMWNDKVGFYFDVQETGEQAPVKTIAAYWSLLAGVATKEQAEKLASWLNDPATFNRVHRVPVCSADEEGYDPRGGYWRGSVWAPTNTMVIRGLEKYGYKDLAKEIALNHLNNVVQIFKDTGTIWENYPPDAVDSGNADKADFVGWSGIAPILYLIEHAIGIKGDARSNELTWQLTPGQGTVGCNRYWFAGKTLNLLAKPQDDGAYRIFASSDAPLTLKVKLINNEVIHEINGDCEFIIEAVRYS</sequence>
<evidence type="ECO:0000259" key="2">
    <source>
        <dbReference type="Pfam" id="PF22422"/>
    </source>
</evidence>
<dbReference type="InterPro" id="IPR008928">
    <property type="entry name" value="6-hairpin_glycosidase_sf"/>
</dbReference>
<evidence type="ECO:0000256" key="1">
    <source>
        <dbReference type="SAM" id="Coils"/>
    </source>
</evidence>
<name>A0A559K774_9BACL</name>
<feature type="coiled-coil region" evidence="1">
    <location>
        <begin position="291"/>
        <end position="318"/>
    </location>
</feature>
<comment type="caution">
    <text evidence="3">The sequence shown here is derived from an EMBL/GenBank/DDBJ whole genome shotgun (WGS) entry which is preliminary data.</text>
</comment>
<dbReference type="Gene3D" id="1.50.10.10">
    <property type="match status" value="1"/>
</dbReference>
<dbReference type="RefSeq" id="WP_144850657.1">
    <property type="nucleotide sequence ID" value="NZ_VNJI01000029.1"/>
</dbReference>
<dbReference type="InterPro" id="IPR054491">
    <property type="entry name" value="MGH1-like_GH"/>
</dbReference>
<dbReference type="SUPFAM" id="SSF48208">
    <property type="entry name" value="Six-hairpin glycosidases"/>
    <property type="match status" value="1"/>
</dbReference>
<dbReference type="InterPro" id="IPR012341">
    <property type="entry name" value="6hp_glycosidase-like_sf"/>
</dbReference>
<protein>
    <submittedName>
        <fullName evidence="3">Alpha,alpha-trehalase</fullName>
    </submittedName>
</protein>
<dbReference type="EMBL" id="VNJI01000029">
    <property type="protein sequence ID" value="TVY07976.1"/>
    <property type="molecule type" value="Genomic_DNA"/>
</dbReference>
<dbReference type="AlphaFoldDB" id="A0A559K774"/>
<feature type="domain" description="Mannosylglycerate hydrolase MGH1-like glycoside hydrolase" evidence="2">
    <location>
        <begin position="193"/>
        <end position="444"/>
    </location>
</feature>
<proteinExistence type="predicted"/>
<dbReference type="Pfam" id="PF22422">
    <property type="entry name" value="MGH1-like_GH"/>
    <property type="match status" value="1"/>
</dbReference>
<dbReference type="PANTHER" id="PTHR23403">
    <property type="entry name" value="TREHALASE"/>
    <property type="match status" value="1"/>
</dbReference>
<accession>A0A559K774</accession>
<reference evidence="3 4" key="1">
    <citation type="submission" date="2019-07" db="EMBL/GenBank/DDBJ databases">
        <authorList>
            <person name="Kim J."/>
        </authorList>
    </citation>
    <scope>NUCLEOTIDE SEQUENCE [LARGE SCALE GENOMIC DNA]</scope>
    <source>
        <strain evidence="3 4">JC52</strain>
    </source>
</reference>
<dbReference type="PANTHER" id="PTHR23403:SF1">
    <property type="entry name" value="TREHALASE"/>
    <property type="match status" value="1"/>
</dbReference>
<dbReference type="GO" id="GO:0004555">
    <property type="term" value="F:alpha,alpha-trehalase activity"/>
    <property type="evidence" value="ECO:0007669"/>
    <property type="project" value="InterPro"/>
</dbReference>
<gene>
    <name evidence="3" type="ORF">FPZ49_21240</name>
</gene>
<dbReference type="InterPro" id="IPR001661">
    <property type="entry name" value="Glyco_hydro_37"/>
</dbReference>
<keyword evidence="1" id="KW-0175">Coiled coil</keyword>
<dbReference type="Proteomes" id="UP000317036">
    <property type="component" value="Unassembled WGS sequence"/>
</dbReference>
<keyword evidence="4" id="KW-1185">Reference proteome</keyword>
<dbReference type="OrthoDB" id="9798687at2"/>
<dbReference type="GO" id="GO:0005993">
    <property type="term" value="P:trehalose catabolic process"/>
    <property type="evidence" value="ECO:0007669"/>
    <property type="project" value="TreeGrafter"/>
</dbReference>
<evidence type="ECO:0000313" key="4">
    <source>
        <dbReference type="Proteomes" id="UP000317036"/>
    </source>
</evidence>
<evidence type="ECO:0000313" key="3">
    <source>
        <dbReference type="EMBL" id="TVY07976.1"/>
    </source>
</evidence>
<organism evidence="3 4">
    <name type="scientific">Paenibacillus cremeus</name>
    <dbReference type="NCBI Taxonomy" id="2163881"/>
    <lineage>
        <taxon>Bacteria</taxon>
        <taxon>Bacillati</taxon>
        <taxon>Bacillota</taxon>
        <taxon>Bacilli</taxon>
        <taxon>Bacillales</taxon>
        <taxon>Paenibacillaceae</taxon>
        <taxon>Paenibacillus</taxon>
    </lineage>
</organism>